<evidence type="ECO:0000256" key="8">
    <source>
        <dbReference type="SAM" id="SignalP"/>
    </source>
</evidence>
<reference evidence="10" key="1">
    <citation type="submission" date="2022-06" db="EMBL/GenBank/DDBJ databases">
        <title>Genome sequencing of Brevibacillus sp. BB3-R1.</title>
        <authorList>
            <person name="Heo J."/>
            <person name="Lee D."/>
            <person name="Won M."/>
            <person name="Han B.-H."/>
            <person name="Hong S.-B."/>
            <person name="Kwon S.-W."/>
        </authorList>
    </citation>
    <scope>NUCLEOTIDE SEQUENCE</scope>
    <source>
        <strain evidence="10">BB3-R1</strain>
    </source>
</reference>
<dbReference type="PROSITE" id="PS51007">
    <property type="entry name" value="CYTC"/>
    <property type="match status" value="1"/>
</dbReference>
<dbReference type="Pfam" id="PF13442">
    <property type="entry name" value="Cytochrome_CBB3"/>
    <property type="match status" value="1"/>
</dbReference>
<dbReference type="NCBIfam" id="NF045774">
    <property type="entry name" value="cytochro_C551"/>
    <property type="match status" value="1"/>
</dbReference>
<dbReference type="SUPFAM" id="SSF46626">
    <property type="entry name" value="Cytochrome c"/>
    <property type="match status" value="1"/>
</dbReference>
<evidence type="ECO:0000256" key="5">
    <source>
        <dbReference type="ARBA" id="ARBA00023004"/>
    </source>
</evidence>
<feature type="chain" id="PRO_5045543138" evidence="8">
    <location>
        <begin position="28"/>
        <end position="122"/>
    </location>
</feature>
<keyword evidence="1" id="KW-0813">Transport</keyword>
<dbReference type="InterPro" id="IPR051811">
    <property type="entry name" value="Cytochrome_c550/c551-like"/>
</dbReference>
<dbReference type="InterPro" id="IPR054782">
    <property type="entry name" value="Cytochro_C551"/>
</dbReference>
<dbReference type="InterPro" id="IPR036909">
    <property type="entry name" value="Cyt_c-like_dom_sf"/>
</dbReference>
<feature type="domain" description="Cytochrome c" evidence="9">
    <location>
        <begin position="49"/>
        <end position="122"/>
    </location>
</feature>
<evidence type="ECO:0000256" key="3">
    <source>
        <dbReference type="ARBA" id="ARBA00022723"/>
    </source>
</evidence>
<keyword evidence="4" id="KW-0249">Electron transport</keyword>
<dbReference type="Gene3D" id="1.10.760.10">
    <property type="entry name" value="Cytochrome c-like domain"/>
    <property type="match status" value="1"/>
</dbReference>
<proteinExistence type="predicted"/>
<dbReference type="Proteomes" id="UP001056500">
    <property type="component" value="Chromosome"/>
</dbReference>
<evidence type="ECO:0000313" key="11">
    <source>
        <dbReference type="Proteomes" id="UP001056500"/>
    </source>
</evidence>
<dbReference type="EMBL" id="CP098755">
    <property type="protein sequence ID" value="USG65299.1"/>
    <property type="molecule type" value="Genomic_DNA"/>
</dbReference>
<sequence length="122" mass="12109">MKRFPLTVLSAALVLLLGACGGGGKQAAPPPATTPPAGETAPSAPSGGYDAATAQTLFNSKCSSCHGQDLSGAVGPNLTKVGDRYTKEQILEILKNGKGGMPGGLVSGADADTVAAWLADKK</sequence>
<dbReference type="InterPro" id="IPR009056">
    <property type="entry name" value="Cyt_c-like_dom"/>
</dbReference>
<feature type="region of interest" description="Disordered" evidence="7">
    <location>
        <begin position="23"/>
        <end position="49"/>
    </location>
</feature>
<dbReference type="PANTHER" id="PTHR37823:SF4">
    <property type="entry name" value="MENAQUINOL-CYTOCHROME C REDUCTASE CYTOCHROME B_C SUBUNIT"/>
    <property type="match status" value="1"/>
</dbReference>
<keyword evidence="11" id="KW-1185">Reference proteome</keyword>
<evidence type="ECO:0000256" key="7">
    <source>
        <dbReference type="SAM" id="MobiDB-lite"/>
    </source>
</evidence>
<dbReference type="RefSeq" id="WP_251872392.1">
    <property type="nucleotide sequence ID" value="NZ_CP098755.1"/>
</dbReference>
<keyword evidence="3 6" id="KW-0479">Metal-binding</keyword>
<dbReference type="PIRSF" id="PIRSF000025">
    <property type="entry name" value="Cytc_Bsub_c550"/>
    <property type="match status" value="1"/>
</dbReference>
<evidence type="ECO:0000259" key="9">
    <source>
        <dbReference type="PROSITE" id="PS51007"/>
    </source>
</evidence>
<gene>
    <name evidence="10" type="ORF">NDK47_24855</name>
</gene>
<feature type="compositionally biased region" description="Low complexity" evidence="7">
    <location>
        <begin position="35"/>
        <end position="48"/>
    </location>
</feature>
<dbReference type="InterPro" id="IPR012218">
    <property type="entry name" value="Cyt_c_BACSU-c550-type"/>
</dbReference>
<feature type="signal peptide" evidence="8">
    <location>
        <begin position="1"/>
        <end position="27"/>
    </location>
</feature>
<protein>
    <submittedName>
        <fullName evidence="10">Cytochrome c</fullName>
    </submittedName>
</protein>
<evidence type="ECO:0000256" key="1">
    <source>
        <dbReference type="ARBA" id="ARBA00022448"/>
    </source>
</evidence>
<organism evidence="10 11">
    <name type="scientific">Brevibacillus ruminantium</name>
    <dbReference type="NCBI Taxonomy" id="2950604"/>
    <lineage>
        <taxon>Bacteria</taxon>
        <taxon>Bacillati</taxon>
        <taxon>Bacillota</taxon>
        <taxon>Bacilli</taxon>
        <taxon>Bacillales</taxon>
        <taxon>Paenibacillaceae</taxon>
        <taxon>Brevibacillus</taxon>
    </lineage>
</organism>
<keyword evidence="2 6" id="KW-0349">Heme</keyword>
<keyword evidence="8" id="KW-0732">Signal</keyword>
<dbReference type="PANTHER" id="PTHR37823">
    <property type="entry name" value="CYTOCHROME C-553-LIKE"/>
    <property type="match status" value="1"/>
</dbReference>
<keyword evidence="5 6" id="KW-0408">Iron</keyword>
<dbReference type="PROSITE" id="PS51257">
    <property type="entry name" value="PROKAR_LIPOPROTEIN"/>
    <property type="match status" value="1"/>
</dbReference>
<name>A0ABY4WIX2_9BACL</name>
<evidence type="ECO:0000313" key="10">
    <source>
        <dbReference type="EMBL" id="USG65299.1"/>
    </source>
</evidence>
<evidence type="ECO:0000256" key="6">
    <source>
        <dbReference type="PROSITE-ProRule" id="PRU00433"/>
    </source>
</evidence>
<evidence type="ECO:0000256" key="2">
    <source>
        <dbReference type="ARBA" id="ARBA00022617"/>
    </source>
</evidence>
<evidence type="ECO:0000256" key="4">
    <source>
        <dbReference type="ARBA" id="ARBA00022982"/>
    </source>
</evidence>
<accession>A0ABY4WIX2</accession>